<dbReference type="InterPro" id="IPR001867">
    <property type="entry name" value="OmpR/PhoB-type_DNA-bd"/>
</dbReference>
<dbReference type="InterPro" id="IPR005158">
    <property type="entry name" value="BTAD"/>
</dbReference>
<dbReference type="Gene3D" id="1.10.10.10">
    <property type="entry name" value="Winged helix-like DNA-binding domain superfamily/Winged helix DNA-binding domain"/>
    <property type="match status" value="1"/>
</dbReference>
<dbReference type="SUPFAM" id="SSF46894">
    <property type="entry name" value="C-terminal effector domain of the bipartite response regulators"/>
    <property type="match status" value="1"/>
</dbReference>
<dbReference type="PRINTS" id="PR00364">
    <property type="entry name" value="DISEASERSIST"/>
</dbReference>
<reference evidence="8 9" key="1">
    <citation type="submission" date="2018-06" db="EMBL/GenBank/DDBJ databases">
        <title>The complete genome sequence of a nosiheptide producer Streptomyces actuosus ATCC 25421: deducing the ability of producing a new class III lantibiotics.</title>
        <authorList>
            <person name="Liu W."/>
            <person name="Sun F."/>
            <person name="Hu Y."/>
        </authorList>
    </citation>
    <scope>NUCLEOTIDE SEQUENCE [LARGE SCALE GENOMIC DNA]</scope>
    <source>
        <strain evidence="8 9">ATCC 25421</strain>
    </source>
</reference>
<keyword evidence="3" id="KW-0805">Transcription regulation</keyword>
<dbReference type="PANTHER" id="PTHR35807:SF1">
    <property type="entry name" value="TRANSCRIPTIONAL REGULATOR REDD"/>
    <property type="match status" value="1"/>
</dbReference>
<evidence type="ECO:0000313" key="9">
    <source>
        <dbReference type="Proteomes" id="UP000247634"/>
    </source>
</evidence>
<keyword evidence="5" id="KW-0804">Transcription</keyword>
<organism evidence="8 9">
    <name type="scientific">Streptomyces actuosus</name>
    <dbReference type="NCBI Taxonomy" id="1885"/>
    <lineage>
        <taxon>Bacteria</taxon>
        <taxon>Bacillati</taxon>
        <taxon>Actinomycetota</taxon>
        <taxon>Actinomycetes</taxon>
        <taxon>Kitasatosporales</taxon>
        <taxon>Streptomycetaceae</taxon>
        <taxon>Streptomyces</taxon>
    </lineage>
</organism>
<evidence type="ECO:0000256" key="2">
    <source>
        <dbReference type="ARBA" id="ARBA00023012"/>
    </source>
</evidence>
<dbReference type="KEGG" id="sact:DMT42_25255"/>
<dbReference type="InterPro" id="IPR051677">
    <property type="entry name" value="AfsR-DnrI-RedD_regulator"/>
</dbReference>
<feature type="domain" description="OmpR/PhoB-type" evidence="7">
    <location>
        <begin position="1"/>
        <end position="90"/>
    </location>
</feature>
<dbReference type="AlphaFoldDB" id="A0A2U9P6D1"/>
<evidence type="ECO:0000256" key="5">
    <source>
        <dbReference type="ARBA" id="ARBA00023163"/>
    </source>
</evidence>
<dbReference type="GO" id="GO:0000160">
    <property type="term" value="P:phosphorelay signal transduction system"/>
    <property type="evidence" value="ECO:0007669"/>
    <property type="project" value="UniProtKB-KW"/>
</dbReference>
<sequence length="597" mass="64753">MEFRILGPVEARRDGEPVVLSGTKVKTVLAALLLARGRVVSDAQLSQLLWGWNPPATVSAQIYTYISRLRMRLGDGVRIERRLPGYAMETGNALVDVREFERLSGLGTEAQETGDVERAGALLRDALDLWRGTALSNVTEFLADAELPRLEEARAVTLENRIEADLELGRHRQVVPELTALVAEFPVRERMRAHLMKALYQCGRQADALTAYHEGRRVLADELGVDPGAELTSVYQAVLTGDPLVAPPARRAAARTAPPALLPADIPDFTGRHAELAELRRLLPPAEDRSWHTRRFLVTGMPGIGKTALAVRAANECIDAFPDGQLYVSLRHPDGSPVDPRDLLVGMLRSLGEPVGAGESNLDELVRLYRTRTAGRRLLILLDNAVSELQLSPLLPGAPEPGVLITSQTLLGPIGGLHTLVLSPLGTKESFQMLSAAVDPARIAAEPQSAMDIAQYCAGLPLAVRIVATRLAARPSSSLRRFADRLADPHGRLGELQARGLSVPRSLSAAIDRLGREQRRLLLLLPRLDREVFSVRSAARSLGLAATPLEAGLEALVDQGLLSFSDEPGEPVYRLNSLVRLFAGTSGYAREVQRSAA</sequence>
<evidence type="ECO:0000313" key="8">
    <source>
        <dbReference type="EMBL" id="AWT45266.1"/>
    </source>
</evidence>
<dbReference type="InterPro" id="IPR011990">
    <property type="entry name" value="TPR-like_helical_dom_sf"/>
</dbReference>
<dbReference type="GO" id="GO:0006355">
    <property type="term" value="P:regulation of DNA-templated transcription"/>
    <property type="evidence" value="ECO:0007669"/>
    <property type="project" value="InterPro"/>
</dbReference>
<protein>
    <recommendedName>
        <fullName evidence="7">OmpR/PhoB-type domain-containing protein</fullName>
    </recommendedName>
</protein>
<dbReference type="PANTHER" id="PTHR35807">
    <property type="entry name" value="TRANSCRIPTIONAL REGULATOR REDD-RELATED"/>
    <property type="match status" value="1"/>
</dbReference>
<proteinExistence type="inferred from homology"/>
<dbReference type="SMART" id="SM00862">
    <property type="entry name" value="Trans_reg_C"/>
    <property type="match status" value="1"/>
</dbReference>
<dbReference type="Gene3D" id="3.40.50.300">
    <property type="entry name" value="P-loop containing nucleotide triphosphate hydrolases"/>
    <property type="match status" value="1"/>
</dbReference>
<dbReference type="OrthoDB" id="5521887at2"/>
<comment type="similarity">
    <text evidence="1">Belongs to the AfsR/DnrI/RedD regulatory family.</text>
</comment>
<evidence type="ECO:0000256" key="3">
    <source>
        <dbReference type="ARBA" id="ARBA00023015"/>
    </source>
</evidence>
<dbReference type="Pfam" id="PF03704">
    <property type="entry name" value="BTAD"/>
    <property type="match status" value="1"/>
</dbReference>
<dbReference type="Gene3D" id="1.25.40.10">
    <property type="entry name" value="Tetratricopeptide repeat domain"/>
    <property type="match status" value="1"/>
</dbReference>
<keyword evidence="9" id="KW-1185">Reference proteome</keyword>
<keyword evidence="4 6" id="KW-0238">DNA-binding</keyword>
<dbReference type="GO" id="GO:0043531">
    <property type="term" value="F:ADP binding"/>
    <property type="evidence" value="ECO:0007669"/>
    <property type="project" value="InterPro"/>
</dbReference>
<feature type="DNA-binding region" description="OmpR/PhoB-type" evidence="6">
    <location>
        <begin position="1"/>
        <end position="90"/>
    </location>
</feature>
<dbReference type="SUPFAM" id="SSF48452">
    <property type="entry name" value="TPR-like"/>
    <property type="match status" value="1"/>
</dbReference>
<evidence type="ECO:0000256" key="6">
    <source>
        <dbReference type="PROSITE-ProRule" id="PRU01091"/>
    </source>
</evidence>
<dbReference type="Pfam" id="PF00486">
    <property type="entry name" value="Trans_reg_C"/>
    <property type="match status" value="1"/>
</dbReference>
<dbReference type="Proteomes" id="UP000247634">
    <property type="component" value="Chromosome"/>
</dbReference>
<gene>
    <name evidence="8" type="ORF">DMT42_25255</name>
</gene>
<dbReference type="CDD" id="cd15831">
    <property type="entry name" value="BTAD"/>
    <property type="match status" value="1"/>
</dbReference>
<evidence type="ECO:0000256" key="1">
    <source>
        <dbReference type="ARBA" id="ARBA00005820"/>
    </source>
</evidence>
<dbReference type="InterPro" id="IPR036388">
    <property type="entry name" value="WH-like_DNA-bd_sf"/>
</dbReference>
<dbReference type="GO" id="GO:0003677">
    <property type="term" value="F:DNA binding"/>
    <property type="evidence" value="ECO:0007669"/>
    <property type="project" value="UniProtKB-UniRule"/>
</dbReference>
<accession>A0A2U9P6D1</accession>
<dbReference type="SMART" id="SM01043">
    <property type="entry name" value="BTAD"/>
    <property type="match status" value="1"/>
</dbReference>
<name>A0A2U9P6D1_STRAS</name>
<evidence type="ECO:0000256" key="4">
    <source>
        <dbReference type="ARBA" id="ARBA00023125"/>
    </source>
</evidence>
<dbReference type="EMBL" id="CP029788">
    <property type="protein sequence ID" value="AWT45266.1"/>
    <property type="molecule type" value="Genomic_DNA"/>
</dbReference>
<dbReference type="PROSITE" id="PS51755">
    <property type="entry name" value="OMPR_PHOB"/>
    <property type="match status" value="1"/>
</dbReference>
<dbReference type="SUPFAM" id="SSF52540">
    <property type="entry name" value="P-loop containing nucleoside triphosphate hydrolases"/>
    <property type="match status" value="1"/>
</dbReference>
<evidence type="ECO:0000259" key="7">
    <source>
        <dbReference type="PROSITE" id="PS51755"/>
    </source>
</evidence>
<dbReference type="InterPro" id="IPR027417">
    <property type="entry name" value="P-loop_NTPase"/>
</dbReference>
<dbReference type="InterPro" id="IPR016032">
    <property type="entry name" value="Sig_transdc_resp-reg_C-effctor"/>
</dbReference>
<keyword evidence="2" id="KW-0902">Two-component regulatory system</keyword>